<gene>
    <name evidence="2" type="ORF">PVK06_011792</name>
</gene>
<evidence type="ECO:0000256" key="1">
    <source>
        <dbReference type="SAM" id="MobiDB-lite"/>
    </source>
</evidence>
<organism evidence="2 3">
    <name type="scientific">Gossypium arboreum</name>
    <name type="common">Tree cotton</name>
    <name type="synonym">Gossypium nanking</name>
    <dbReference type="NCBI Taxonomy" id="29729"/>
    <lineage>
        <taxon>Eukaryota</taxon>
        <taxon>Viridiplantae</taxon>
        <taxon>Streptophyta</taxon>
        <taxon>Embryophyta</taxon>
        <taxon>Tracheophyta</taxon>
        <taxon>Spermatophyta</taxon>
        <taxon>Magnoliopsida</taxon>
        <taxon>eudicotyledons</taxon>
        <taxon>Gunneridae</taxon>
        <taxon>Pentapetalae</taxon>
        <taxon>rosids</taxon>
        <taxon>malvids</taxon>
        <taxon>Malvales</taxon>
        <taxon>Malvaceae</taxon>
        <taxon>Malvoideae</taxon>
        <taxon>Gossypium</taxon>
    </lineage>
</organism>
<feature type="compositionally biased region" description="Polar residues" evidence="1">
    <location>
        <begin position="13"/>
        <end position="25"/>
    </location>
</feature>
<comment type="caution">
    <text evidence="2">The sequence shown here is derived from an EMBL/GenBank/DDBJ whole genome shotgun (WGS) entry which is preliminary data.</text>
</comment>
<protein>
    <submittedName>
        <fullName evidence="2">Uncharacterized protein</fullName>
    </submittedName>
</protein>
<feature type="region of interest" description="Disordered" evidence="1">
    <location>
        <begin position="164"/>
        <end position="247"/>
    </location>
</feature>
<keyword evidence="3" id="KW-1185">Reference proteome</keyword>
<reference evidence="2 3" key="1">
    <citation type="submission" date="2023-03" db="EMBL/GenBank/DDBJ databases">
        <title>WGS of Gossypium arboreum.</title>
        <authorList>
            <person name="Yu D."/>
        </authorList>
    </citation>
    <scope>NUCLEOTIDE SEQUENCE [LARGE SCALE GENOMIC DNA]</scope>
    <source>
        <tissue evidence="2">Leaf</tissue>
    </source>
</reference>
<name>A0ABR0QAZ2_GOSAR</name>
<sequence>MEKTRCSVKKATKSSGEHASSVTTVHESEYPRPVLKPSTHSTTITFDRMHLIHFIVKSRKIDVGAILHQEIADCAVRQTGILVFPSLVMLLCQQKGIVPRASEEVLENKGPINEASVERMTRGKDTSILEETKTMKNVYERLIANQEDTIFEKEAVAIEEEVVAEEEEAAENEKEKEEKILLRRQSPHPSLWEVAGDARVKPGTEEQSRDCAKPKEKKMKCSKDKKMKGGEEKEEKEISCSHIDSYG</sequence>
<dbReference type="Proteomes" id="UP001358586">
    <property type="component" value="Chromosome 4"/>
</dbReference>
<accession>A0ABR0QAZ2</accession>
<feature type="region of interest" description="Disordered" evidence="1">
    <location>
        <begin position="1"/>
        <end position="39"/>
    </location>
</feature>
<dbReference type="EMBL" id="JARKNE010000004">
    <property type="protein sequence ID" value="KAK5836048.1"/>
    <property type="molecule type" value="Genomic_DNA"/>
</dbReference>
<evidence type="ECO:0000313" key="2">
    <source>
        <dbReference type="EMBL" id="KAK5836048.1"/>
    </source>
</evidence>
<proteinExistence type="predicted"/>
<feature type="compositionally biased region" description="Basic residues" evidence="1">
    <location>
        <begin position="1"/>
        <end position="12"/>
    </location>
</feature>
<feature type="compositionally biased region" description="Basic and acidic residues" evidence="1">
    <location>
        <begin position="196"/>
        <end position="239"/>
    </location>
</feature>
<evidence type="ECO:0000313" key="3">
    <source>
        <dbReference type="Proteomes" id="UP001358586"/>
    </source>
</evidence>
<feature type="compositionally biased region" description="Basic and acidic residues" evidence="1">
    <location>
        <begin position="171"/>
        <end position="181"/>
    </location>
</feature>